<evidence type="ECO:0000313" key="2">
    <source>
        <dbReference type="EMBL" id="ALV40750.1"/>
    </source>
</evidence>
<sequence>MSTTGQHPDMPHLESVESDPAYDYAGDVPISVDDWDAEDEFLDAEKVVVPTPPVAVDAEERVVPLDEDEFRGTE</sequence>
<evidence type="ECO:0000313" key="3">
    <source>
        <dbReference type="Proteomes" id="UP000065151"/>
    </source>
</evidence>
<evidence type="ECO:0000256" key="1">
    <source>
        <dbReference type="SAM" id="MobiDB-lite"/>
    </source>
</evidence>
<name>A0A0U3Q2D0_9MICC</name>
<reference evidence="2 3" key="1">
    <citation type="submission" date="2015-12" db="EMBL/GenBank/DDBJ databases">
        <authorList>
            <person name="Shamseldin A."/>
            <person name="Moawad H."/>
            <person name="Abd El-Rahim W.M."/>
            <person name="Sadowsky M.J."/>
        </authorList>
    </citation>
    <scope>NUCLEOTIDE SEQUENCE [LARGE SCALE GENOMIC DNA]</scope>
    <source>
        <strain evidence="2 3">Ar51</strain>
    </source>
</reference>
<dbReference type="AlphaFoldDB" id="A0A0U3Q2D0"/>
<dbReference type="Proteomes" id="UP000065151">
    <property type="component" value="Chromosome"/>
</dbReference>
<organism evidence="2">
    <name type="scientific">Pseudarthrobacter sulfonivorans</name>
    <dbReference type="NCBI Taxonomy" id="121292"/>
    <lineage>
        <taxon>Bacteria</taxon>
        <taxon>Bacillati</taxon>
        <taxon>Actinomycetota</taxon>
        <taxon>Actinomycetes</taxon>
        <taxon>Micrococcales</taxon>
        <taxon>Micrococcaceae</taxon>
        <taxon>Pseudarthrobacter</taxon>
    </lineage>
</organism>
<dbReference type="KEGG" id="psul:AU252_05875"/>
<feature type="region of interest" description="Disordered" evidence="1">
    <location>
        <begin position="1"/>
        <end position="22"/>
    </location>
</feature>
<dbReference type="EMBL" id="CP013747">
    <property type="protein sequence ID" value="ALV40750.1"/>
    <property type="molecule type" value="Genomic_DNA"/>
</dbReference>
<accession>A0A0U3Q2D0</accession>
<gene>
    <name evidence="2" type="ORF">AU252_05875</name>
</gene>
<dbReference type="RefSeq" id="WP_058929918.1">
    <property type="nucleotide sequence ID" value="NZ_CP013747.1"/>
</dbReference>
<proteinExistence type="predicted"/>
<protein>
    <submittedName>
        <fullName evidence="2">Uncharacterized protein</fullName>
    </submittedName>
</protein>